<dbReference type="PROSITE" id="PS50018">
    <property type="entry name" value="RAS_GTPASE_ACTIV_2"/>
    <property type="match status" value="1"/>
</dbReference>
<dbReference type="PANTHER" id="PTHR10194">
    <property type="entry name" value="RAS GTPASE-ACTIVATING PROTEINS"/>
    <property type="match status" value="1"/>
</dbReference>
<evidence type="ECO:0000259" key="2">
    <source>
        <dbReference type="PROSITE" id="PS50018"/>
    </source>
</evidence>
<keyword evidence="1" id="KW-0343">GTPase activation</keyword>
<comment type="caution">
    <text evidence="3">The sequence shown here is derived from an EMBL/GenBank/DDBJ whole genome shotgun (WGS) entry which is preliminary data.</text>
</comment>
<name>A0ABR2KA06_9EUKA</name>
<reference evidence="3 4" key="1">
    <citation type="submission" date="2024-04" db="EMBL/GenBank/DDBJ databases">
        <title>Tritrichomonas musculus Genome.</title>
        <authorList>
            <person name="Alves-Ferreira E."/>
            <person name="Grigg M."/>
            <person name="Lorenzi H."/>
            <person name="Galac M."/>
        </authorList>
    </citation>
    <scope>NUCLEOTIDE SEQUENCE [LARGE SCALE GENOMIC DNA]</scope>
    <source>
        <strain evidence="3 4">EAF2021</strain>
    </source>
</reference>
<dbReference type="InterPro" id="IPR001936">
    <property type="entry name" value="RasGAP_dom"/>
</dbReference>
<keyword evidence="4" id="KW-1185">Reference proteome</keyword>
<evidence type="ECO:0000256" key="1">
    <source>
        <dbReference type="ARBA" id="ARBA00022468"/>
    </source>
</evidence>
<dbReference type="Gene3D" id="1.10.506.10">
    <property type="entry name" value="GTPase Activation - p120gap, domain 1"/>
    <property type="match status" value="1"/>
</dbReference>
<dbReference type="CDD" id="cd04519">
    <property type="entry name" value="RasGAP"/>
    <property type="match status" value="1"/>
</dbReference>
<evidence type="ECO:0000313" key="3">
    <source>
        <dbReference type="EMBL" id="KAK8887731.1"/>
    </source>
</evidence>
<dbReference type="InterPro" id="IPR039360">
    <property type="entry name" value="Ras_GTPase"/>
</dbReference>
<protein>
    <recommendedName>
        <fullName evidence="2">Ras-GAP domain-containing protein</fullName>
    </recommendedName>
</protein>
<dbReference type="Proteomes" id="UP001470230">
    <property type="component" value="Unassembled WGS sequence"/>
</dbReference>
<dbReference type="PANTHER" id="PTHR10194:SF60">
    <property type="entry name" value="RAS GTPASE-ACTIVATING PROTEIN RASKOL"/>
    <property type="match status" value="1"/>
</dbReference>
<evidence type="ECO:0000313" key="4">
    <source>
        <dbReference type="Proteomes" id="UP001470230"/>
    </source>
</evidence>
<dbReference type="EMBL" id="JAPFFF010000006">
    <property type="protein sequence ID" value="KAK8887731.1"/>
    <property type="molecule type" value="Genomic_DNA"/>
</dbReference>
<accession>A0ABR2KA06</accession>
<proteinExistence type="predicted"/>
<organism evidence="3 4">
    <name type="scientific">Tritrichomonas musculus</name>
    <dbReference type="NCBI Taxonomy" id="1915356"/>
    <lineage>
        <taxon>Eukaryota</taxon>
        <taxon>Metamonada</taxon>
        <taxon>Parabasalia</taxon>
        <taxon>Tritrichomonadida</taxon>
        <taxon>Tritrichomonadidae</taxon>
        <taxon>Tritrichomonas</taxon>
    </lineage>
</organism>
<sequence>MEESPPSTQQKHVFFHTKTVNGIDAKFKLINDALSVPQYSFENFVPYIDELIPEIQDSTFAENLRDPYDDFFDFQVVIADLIAQNDINELYEHPSEPLEQLLEGLRAMFDADIINNLTDSFPLNAEKILQSFKPDLQKSCAAIASLTHENAINKNFILWIGNALIPQQWHGCTSAENMTIKLAGYFMKYRRVVKNHSPHWAILSPQGDITIYLAQDLSIVDNFHVNKIESSRSGHSIRVFKDSNIGARLIPYDRETFDTWLSPEPLLPRCLAYYASMIPEQLIDAFETAIIQPDTYLLRAILHHDVLKFNEKNQEVMEALLTIFSYHNLVHRFLMASCALEFSSSNLDENNVLRSNSHVTLLFKVYYKRYGRVLFDNILKPIINKINEYGPLNIKEEDTSKIGQVEELLNWVIEKFLTGGPFISDEFRHMASVIKTITATRLRSKHAVFNALSSFFCLRFSTAIIADPNGYDSTIDPTVTATTVPFAQLLQLPFNLQPMTERYNYLGKLNEKIIDRYEEIYNYVLTIADIDHPVEYRKPSHDEVVTAIKKVMEMLNQNRPQFVMKYTELYENDSDHSASSFAMSDFITKLFR</sequence>
<gene>
    <name evidence="3" type="ORF">M9Y10_038785</name>
</gene>
<dbReference type="SUPFAM" id="SSF48350">
    <property type="entry name" value="GTPase activation domain, GAP"/>
    <property type="match status" value="1"/>
</dbReference>
<feature type="domain" description="Ras-GAP" evidence="2">
    <location>
        <begin position="312"/>
        <end position="501"/>
    </location>
</feature>
<dbReference type="InterPro" id="IPR008936">
    <property type="entry name" value="Rho_GTPase_activation_prot"/>
</dbReference>